<dbReference type="EMBL" id="FNNO01000008">
    <property type="protein sequence ID" value="SDX01473.1"/>
    <property type="molecule type" value="Genomic_DNA"/>
</dbReference>
<evidence type="ECO:0000256" key="1">
    <source>
        <dbReference type="SAM" id="MobiDB-lite"/>
    </source>
</evidence>
<proteinExistence type="predicted"/>
<gene>
    <name evidence="3" type="ORF">SAMN05444410_10838</name>
</gene>
<feature type="region of interest" description="Disordered" evidence="1">
    <location>
        <begin position="102"/>
        <end position="128"/>
    </location>
</feature>
<sequence length="391" mass="44973">MEPKLTNRVIVLERQEDQIFFGWGLSLPISSVSGFVAGQLYRITGFDEQERILHLKADGKAPQSAYKLSFADNTSLLQPLDIRRIAIQQRGFYGLQQSDTQYTQPAYTTPPPSPPTPPVYQPVPSRQPPGPVTFSEDLTFDIRDAIFDDGTIKFDVKLKFPVTVVSVTLNNPSVKKHFDAVKNYIWKLLGKRKTPCNITFEMTGGKVTVKSVNSCELLHLNESILVQINEGWVEEHILGNLANEIYPIADVVEPLSDDVITPEYVFEYLVKESKTKHYNHLRYLSARQSIDLQKLSITGKPLSFVFLVRVNENVYLIWETYTTSEATYIWKLPAGVSDIKNRYSLILTLRKNNRMIYRRIKEPDFYFIEHDYQADLNGFLKWKQELEKILV</sequence>
<dbReference type="Proteomes" id="UP000198711">
    <property type="component" value="Unassembled WGS sequence"/>
</dbReference>
<evidence type="ECO:0000256" key="2">
    <source>
        <dbReference type="SAM" id="Phobius"/>
    </source>
</evidence>
<accession>A0A8X8IGC9</accession>
<reference evidence="3 4" key="1">
    <citation type="submission" date="2016-10" db="EMBL/GenBank/DDBJ databases">
        <authorList>
            <person name="Varghese N."/>
            <person name="Submissions S."/>
        </authorList>
    </citation>
    <scope>NUCLEOTIDE SEQUENCE [LARGE SCALE GENOMIC DNA]</scope>
    <source>
        <strain evidence="3 4">DSM 25353</strain>
    </source>
</reference>
<protein>
    <submittedName>
        <fullName evidence="3">Uncharacterized protein</fullName>
    </submittedName>
</protein>
<name>A0A8X8IGC9_9BACT</name>
<evidence type="ECO:0000313" key="3">
    <source>
        <dbReference type="EMBL" id="SDX01473.1"/>
    </source>
</evidence>
<dbReference type="AlphaFoldDB" id="A0A8X8IGC9"/>
<keyword evidence="4" id="KW-1185">Reference proteome</keyword>
<feature type="compositionally biased region" description="Pro residues" evidence="1">
    <location>
        <begin position="108"/>
        <end position="128"/>
    </location>
</feature>
<keyword evidence="2" id="KW-0472">Membrane</keyword>
<feature type="transmembrane region" description="Helical" evidence="2">
    <location>
        <begin position="20"/>
        <end position="41"/>
    </location>
</feature>
<organism evidence="3 4">
    <name type="scientific">Hydrobacter penzbergensis</name>
    <dbReference type="NCBI Taxonomy" id="1235997"/>
    <lineage>
        <taxon>Bacteria</taxon>
        <taxon>Pseudomonadati</taxon>
        <taxon>Bacteroidota</taxon>
        <taxon>Chitinophagia</taxon>
        <taxon>Chitinophagales</taxon>
        <taxon>Chitinophagaceae</taxon>
        <taxon>Hydrobacter</taxon>
    </lineage>
</organism>
<evidence type="ECO:0000313" key="4">
    <source>
        <dbReference type="Proteomes" id="UP000198711"/>
    </source>
</evidence>
<keyword evidence="2" id="KW-0812">Transmembrane</keyword>
<dbReference type="RefSeq" id="WP_139173881.1">
    <property type="nucleotide sequence ID" value="NZ_FNNO01000008.1"/>
</dbReference>
<comment type="caution">
    <text evidence="3">The sequence shown here is derived from an EMBL/GenBank/DDBJ whole genome shotgun (WGS) entry which is preliminary data.</text>
</comment>
<keyword evidence="2" id="KW-1133">Transmembrane helix</keyword>